<dbReference type="GO" id="GO:0006351">
    <property type="term" value="P:DNA-templated transcription"/>
    <property type="evidence" value="ECO:0007669"/>
    <property type="project" value="InterPro"/>
</dbReference>
<dbReference type="InterPro" id="IPR020472">
    <property type="entry name" value="WD40_PAC1"/>
</dbReference>
<dbReference type="InterPro" id="IPR011044">
    <property type="entry name" value="Quino_amine_DH_bsu"/>
</dbReference>
<proteinExistence type="inferred from homology"/>
<comment type="function">
    <text evidence="10">Required for replication-independent chromatin assembly and for the periodic repression of histone gene transcription during the cell cycle.</text>
</comment>
<keyword evidence="5 10" id="KW-0156">Chromatin regulator</keyword>
<dbReference type="Pfam" id="PF07569">
    <property type="entry name" value="Hira"/>
    <property type="match status" value="1"/>
</dbReference>
<comment type="similarity">
    <text evidence="2 10">Belongs to the WD repeat HIR1 family.</text>
</comment>
<dbReference type="GO" id="GO:0005634">
    <property type="term" value="C:nucleus"/>
    <property type="evidence" value="ECO:0007669"/>
    <property type="project" value="UniProtKB-SubCell"/>
</dbReference>
<feature type="compositionally biased region" description="Polar residues" evidence="11">
    <location>
        <begin position="436"/>
        <end position="445"/>
    </location>
</feature>
<evidence type="ECO:0000256" key="7">
    <source>
        <dbReference type="ARBA" id="ARBA00023163"/>
    </source>
</evidence>
<evidence type="ECO:0000313" key="15">
    <source>
        <dbReference type="Proteomes" id="UP001465755"/>
    </source>
</evidence>
<evidence type="ECO:0000256" key="8">
    <source>
        <dbReference type="ARBA" id="ARBA00023242"/>
    </source>
</evidence>
<dbReference type="SMART" id="SM00320">
    <property type="entry name" value="WD40"/>
    <property type="match status" value="6"/>
</dbReference>
<evidence type="ECO:0000256" key="3">
    <source>
        <dbReference type="ARBA" id="ARBA00022574"/>
    </source>
</evidence>
<dbReference type="PROSITE" id="PS50294">
    <property type="entry name" value="WD_REPEATS_REGION"/>
    <property type="match status" value="3"/>
</dbReference>
<keyword evidence="8 10" id="KW-0539">Nucleus</keyword>
<keyword evidence="15" id="KW-1185">Reference proteome</keyword>
<sequence length="864" mass="92554">MFVDKPEWVTHAGKAIHSVDISSSGSRLATGGADNTVRIWNLAAILDVKVETSAAPRLLATLREHLQAVTAARFSHDSRYLASASDDSLACLYEVRPGQATAAFGSSDSPNLENWKHIRTFRGHSSNIADLIWAPNSLTLVTCSVDNTIIVWDALTGRQAHTLSQHRSFVKGLAWDPTGYFLASHSDDKSIIVWRTEDWAPVATLTEPFTKAIDTTFCLRFGWSPDGQYLVAVNSNSPIITAPMLKRGSWQSANQLRGHEAPVVTARCSGRLFKPPAVAAQPSPGQHAVIAVGSKDTRISIWSTWRKGGADSPVKPITVLRDLFKLPPVDMAWTPDGYSLLASSEDGTLAVVRFEESELGRVLTPPEMEAHMAQLYGSERRQPGYLPPDNDECLEADEPAASEPHATAQGVNGTGPHEVATAQEALAARLAPPNGTAATLNNPSSEAAAAARPSTQRRAQGRELVAAGRPDGGRAAAPVQAAARQRQITASAPDPASHSAIVEPDAVTALLRQGQSARTVEVKNQAGLATLVVKSEGEKAWEFRLQGLALKVATSPDFVAVGMKSGFIQVLSPEGRCLLPPLQLGAAPAFLVADEHRPSRLLAVSVTGVLRQWDVATWQCCKCDFNQAPVSDLLTEGQTVRSMLVSEAGDPLARLSDGTVWLLHPTLRAWVLIAGRDSPAAAFASLIDPSGTGGAGAGEMSRLQAEAVRGAVPRQQPMQAALAALAMRQATIKDRERTDAELKLAQAQALASPVEYRRWLATYARMLARDADEARLRELCDMLLSSESALPQPIVGAAATRPADGDRAAPGKPLLGWDWQRLLRDGVLKELVKCRATQALAMEMKDRLSIPFASPIKPAAPARE</sequence>
<dbReference type="GO" id="GO:0000785">
    <property type="term" value="C:chromatin"/>
    <property type="evidence" value="ECO:0007669"/>
    <property type="project" value="TreeGrafter"/>
</dbReference>
<evidence type="ECO:0000313" key="14">
    <source>
        <dbReference type="EMBL" id="KAK9800894.1"/>
    </source>
</evidence>
<name>A0AAW1NZY1_9CHLO</name>
<evidence type="ECO:0000256" key="5">
    <source>
        <dbReference type="ARBA" id="ARBA00022853"/>
    </source>
</evidence>
<keyword evidence="6 10" id="KW-0805">Transcription regulation</keyword>
<dbReference type="GO" id="GO:0031491">
    <property type="term" value="F:nucleosome binding"/>
    <property type="evidence" value="ECO:0007669"/>
    <property type="project" value="TreeGrafter"/>
</dbReference>
<keyword evidence="10" id="KW-0678">Repressor</keyword>
<keyword evidence="4 10" id="KW-0677">Repeat</keyword>
<dbReference type="PANTHER" id="PTHR13831">
    <property type="entry name" value="MEMBER OF THE HIR1 FAMILY OF WD-REPEAT PROTEINS"/>
    <property type="match status" value="1"/>
</dbReference>
<comment type="caution">
    <text evidence="14">The sequence shown here is derived from an EMBL/GenBank/DDBJ whole genome shotgun (WGS) entry which is preliminary data.</text>
</comment>
<keyword evidence="3 9" id="KW-0853">WD repeat</keyword>
<feature type="repeat" description="WD" evidence="9">
    <location>
        <begin position="121"/>
        <end position="162"/>
    </location>
</feature>
<dbReference type="GO" id="GO:0000417">
    <property type="term" value="C:HIR complex"/>
    <property type="evidence" value="ECO:0007669"/>
    <property type="project" value="TreeGrafter"/>
</dbReference>
<dbReference type="InterPro" id="IPR031120">
    <property type="entry name" value="HIR1-like"/>
</dbReference>
<dbReference type="AlphaFoldDB" id="A0AAW1NZY1"/>
<evidence type="ECO:0000256" key="9">
    <source>
        <dbReference type="PROSITE-ProRule" id="PRU00221"/>
    </source>
</evidence>
<dbReference type="SUPFAM" id="SSF50978">
    <property type="entry name" value="WD40 repeat-like"/>
    <property type="match status" value="1"/>
</dbReference>
<organism evidence="14 15">
    <name type="scientific">Symbiochloris irregularis</name>
    <dbReference type="NCBI Taxonomy" id="706552"/>
    <lineage>
        <taxon>Eukaryota</taxon>
        <taxon>Viridiplantae</taxon>
        <taxon>Chlorophyta</taxon>
        <taxon>core chlorophytes</taxon>
        <taxon>Trebouxiophyceae</taxon>
        <taxon>Trebouxiales</taxon>
        <taxon>Trebouxiaceae</taxon>
        <taxon>Symbiochloris</taxon>
    </lineage>
</organism>
<comment type="subcellular location">
    <subcellularLocation>
        <location evidence="1 10">Nucleus</location>
    </subcellularLocation>
</comment>
<dbReference type="InterPro" id="IPR001680">
    <property type="entry name" value="WD40_rpt"/>
</dbReference>
<dbReference type="Proteomes" id="UP001465755">
    <property type="component" value="Unassembled WGS sequence"/>
</dbReference>
<evidence type="ECO:0000259" key="12">
    <source>
        <dbReference type="Pfam" id="PF07569"/>
    </source>
</evidence>
<evidence type="ECO:0000256" key="11">
    <source>
        <dbReference type="SAM" id="MobiDB-lite"/>
    </source>
</evidence>
<dbReference type="InterPro" id="IPR036322">
    <property type="entry name" value="WD40_repeat_dom_sf"/>
</dbReference>
<evidence type="ECO:0000256" key="1">
    <source>
        <dbReference type="ARBA" id="ARBA00004123"/>
    </source>
</evidence>
<protein>
    <recommendedName>
        <fullName evidence="10">Protein HIRA</fullName>
    </recommendedName>
</protein>
<dbReference type="GO" id="GO:0006338">
    <property type="term" value="P:chromatin remodeling"/>
    <property type="evidence" value="ECO:0007669"/>
    <property type="project" value="InterPro"/>
</dbReference>
<evidence type="ECO:0000256" key="4">
    <source>
        <dbReference type="ARBA" id="ARBA00022737"/>
    </source>
</evidence>
<dbReference type="InterPro" id="IPR015943">
    <property type="entry name" value="WD40/YVTN_repeat-like_dom_sf"/>
</dbReference>
<evidence type="ECO:0000256" key="6">
    <source>
        <dbReference type="ARBA" id="ARBA00023015"/>
    </source>
</evidence>
<accession>A0AAW1NZY1</accession>
<dbReference type="PROSITE" id="PS50082">
    <property type="entry name" value="WD_REPEATS_2"/>
    <property type="match status" value="4"/>
</dbReference>
<keyword evidence="7 10" id="KW-0804">Transcription</keyword>
<feature type="domain" description="CAF1B/HIR1 beta-propeller" evidence="13">
    <location>
        <begin position="2"/>
        <end position="359"/>
    </location>
</feature>
<dbReference type="PRINTS" id="PR00320">
    <property type="entry name" value="GPROTEINBRPT"/>
</dbReference>
<feature type="repeat" description="WD" evidence="9">
    <location>
        <begin position="9"/>
        <end position="42"/>
    </location>
</feature>
<dbReference type="InterPro" id="IPR019775">
    <property type="entry name" value="WD40_repeat_CS"/>
</dbReference>
<dbReference type="PROSITE" id="PS00678">
    <property type="entry name" value="WD_REPEATS_1"/>
    <property type="match status" value="1"/>
</dbReference>
<dbReference type="Gene3D" id="2.130.10.10">
    <property type="entry name" value="YVTN repeat-like/Quinoprotein amine dehydrogenase"/>
    <property type="match status" value="3"/>
</dbReference>
<feature type="repeat" description="WD" evidence="9">
    <location>
        <begin position="163"/>
        <end position="204"/>
    </location>
</feature>
<evidence type="ECO:0000256" key="10">
    <source>
        <dbReference type="RuleBase" id="RU364014"/>
    </source>
</evidence>
<gene>
    <name evidence="14" type="ORF">WJX73_007503</name>
</gene>
<dbReference type="Pfam" id="PF24105">
    <property type="entry name" value="Beta-prop_CAF1B_HIR1"/>
    <property type="match status" value="1"/>
</dbReference>
<dbReference type="CDD" id="cd00200">
    <property type="entry name" value="WD40"/>
    <property type="match status" value="1"/>
</dbReference>
<dbReference type="EMBL" id="JALJOQ010000078">
    <property type="protein sequence ID" value="KAK9800894.1"/>
    <property type="molecule type" value="Genomic_DNA"/>
</dbReference>
<feature type="region of interest" description="Disordered" evidence="11">
    <location>
        <begin position="433"/>
        <end position="459"/>
    </location>
</feature>
<reference evidence="14 15" key="1">
    <citation type="journal article" date="2024" name="Nat. Commun.">
        <title>Phylogenomics reveals the evolutionary origins of lichenization in chlorophyte algae.</title>
        <authorList>
            <person name="Puginier C."/>
            <person name="Libourel C."/>
            <person name="Otte J."/>
            <person name="Skaloud P."/>
            <person name="Haon M."/>
            <person name="Grisel S."/>
            <person name="Petersen M."/>
            <person name="Berrin J.G."/>
            <person name="Delaux P.M."/>
            <person name="Dal Grande F."/>
            <person name="Keller J."/>
        </authorList>
    </citation>
    <scope>NUCLEOTIDE SEQUENCE [LARGE SCALE GENOMIC DNA]</scope>
    <source>
        <strain evidence="14 15">SAG 2036</strain>
    </source>
</reference>
<feature type="repeat" description="WD" evidence="9">
    <location>
        <begin position="62"/>
        <end position="103"/>
    </location>
</feature>
<dbReference type="GO" id="GO:0006355">
    <property type="term" value="P:regulation of DNA-templated transcription"/>
    <property type="evidence" value="ECO:0007669"/>
    <property type="project" value="InterPro"/>
</dbReference>
<evidence type="ECO:0000256" key="2">
    <source>
        <dbReference type="ARBA" id="ARBA00007306"/>
    </source>
</evidence>
<dbReference type="SUPFAM" id="SSF50969">
    <property type="entry name" value="YVTN repeat-like/Quinoprotein amine dehydrogenase"/>
    <property type="match status" value="1"/>
</dbReference>
<feature type="domain" description="Protein HIRA-like C-terminal" evidence="12">
    <location>
        <begin position="575"/>
        <end position="783"/>
    </location>
</feature>
<evidence type="ECO:0000259" key="13">
    <source>
        <dbReference type="Pfam" id="PF24105"/>
    </source>
</evidence>
<dbReference type="InterPro" id="IPR011494">
    <property type="entry name" value="HIRA-like_C"/>
</dbReference>
<dbReference type="InterPro" id="IPR055410">
    <property type="entry name" value="Beta-prop_CAF1B_HIR1"/>
</dbReference>
<dbReference type="PANTHER" id="PTHR13831:SF0">
    <property type="entry name" value="PROTEIN HIRA"/>
    <property type="match status" value="1"/>
</dbReference>